<keyword evidence="4 8" id="KW-1133">Transmembrane helix</keyword>
<reference evidence="11 12" key="1">
    <citation type="journal article" date="2017" name="Nat. Commun.">
        <title>Genome assembly with in vitro proximity ligation data and whole-genome triplication in lettuce.</title>
        <authorList>
            <person name="Reyes-Chin-Wo S."/>
            <person name="Wang Z."/>
            <person name="Yang X."/>
            <person name="Kozik A."/>
            <person name="Arikit S."/>
            <person name="Song C."/>
            <person name="Xia L."/>
            <person name="Froenicke L."/>
            <person name="Lavelle D.O."/>
            <person name="Truco M.J."/>
            <person name="Xia R."/>
            <person name="Zhu S."/>
            <person name="Xu C."/>
            <person name="Xu H."/>
            <person name="Xu X."/>
            <person name="Cox K."/>
            <person name="Korf I."/>
            <person name="Meyers B.C."/>
            <person name="Michelmore R.W."/>
        </authorList>
    </citation>
    <scope>NUCLEOTIDE SEQUENCE [LARGE SCALE GENOMIC DNA]</scope>
    <source>
        <tissue evidence="11">Seedlings</tissue>
    </source>
</reference>
<feature type="chain" id="PRO_5040231189" description="CASP-like protein" evidence="9">
    <location>
        <begin position="27"/>
        <end position="193"/>
    </location>
</feature>
<dbReference type="EMBL" id="NBSK02000006">
    <property type="protein sequence ID" value="KAJ0201391.1"/>
    <property type="molecule type" value="Genomic_DNA"/>
</dbReference>
<sequence length="193" mass="20614">MVIRSSILVAAVVLALGLLSAGAGLAAELTRVKASQIRIVGNECIHPSSPAMGLAITAAAALFLLRIVVRVATGPGYACCRTHPNIPKLIRYCIILAWLLSFVAVGQFIAGAKLCSRRDLHVNEEGYYECYFLKPGMLSTAAFEALVSLCLTLFYYLVIVSTQNIPKKQSASEVEAPSVANDPQIPPVPPSMQ</sequence>
<proteinExistence type="inferred from homology"/>
<name>A0A9R1V809_LACSA</name>
<feature type="transmembrane region" description="Helical" evidence="8">
    <location>
        <begin position="141"/>
        <end position="160"/>
    </location>
</feature>
<dbReference type="OrthoDB" id="678343at2759"/>
<reference evidence="11" key="2">
    <citation type="submission" date="2017-10" db="EMBL/GenBank/DDBJ databases">
        <authorList>
            <person name="Reyes-Chin-Wo S."/>
        </authorList>
    </citation>
    <scope>NUCLEOTIDE SEQUENCE</scope>
    <source>
        <tissue evidence="11">Seedlings</tissue>
    </source>
</reference>
<comment type="similarity">
    <text evidence="6">Belongs to the DESIGUAL family.</text>
</comment>
<keyword evidence="3 9" id="KW-0732">Signal</keyword>
<dbReference type="Gramene" id="rna-gnl|WGS:NBSK|LSAT_6X89361_mrna">
    <property type="protein sequence ID" value="cds-PLY93857.1"/>
    <property type="gene ID" value="gene-LSAT_6X89361"/>
</dbReference>
<dbReference type="EMBL" id="NBSK02000006">
    <property type="protein sequence ID" value="KAJ0201053.1"/>
    <property type="molecule type" value="Genomic_DNA"/>
</dbReference>
<accession>A0A9R1VA24</accession>
<evidence type="ECO:0000256" key="5">
    <source>
        <dbReference type="ARBA" id="ARBA00023136"/>
    </source>
</evidence>
<evidence type="ECO:0000256" key="2">
    <source>
        <dbReference type="ARBA" id="ARBA00022692"/>
    </source>
</evidence>
<dbReference type="PANTHER" id="PTHR31769">
    <property type="entry name" value="OS07G0462200 PROTEIN-RELATED"/>
    <property type="match status" value="1"/>
</dbReference>
<keyword evidence="2 8" id="KW-0812">Transmembrane</keyword>
<evidence type="ECO:0000313" key="12">
    <source>
        <dbReference type="Proteomes" id="UP000235145"/>
    </source>
</evidence>
<evidence type="ECO:0000313" key="11">
    <source>
        <dbReference type="EMBL" id="KAJ0201391.1"/>
    </source>
</evidence>
<feature type="compositionally biased region" description="Pro residues" evidence="7">
    <location>
        <begin position="184"/>
        <end position="193"/>
    </location>
</feature>
<evidence type="ECO:0000256" key="3">
    <source>
        <dbReference type="ARBA" id="ARBA00022729"/>
    </source>
</evidence>
<evidence type="ECO:0000256" key="4">
    <source>
        <dbReference type="ARBA" id="ARBA00022989"/>
    </source>
</evidence>
<organism evidence="11 12">
    <name type="scientific">Lactuca sativa</name>
    <name type="common">Garden lettuce</name>
    <dbReference type="NCBI Taxonomy" id="4236"/>
    <lineage>
        <taxon>Eukaryota</taxon>
        <taxon>Viridiplantae</taxon>
        <taxon>Streptophyta</taxon>
        <taxon>Embryophyta</taxon>
        <taxon>Tracheophyta</taxon>
        <taxon>Spermatophyta</taxon>
        <taxon>Magnoliopsida</taxon>
        <taxon>eudicotyledons</taxon>
        <taxon>Gunneridae</taxon>
        <taxon>Pentapetalae</taxon>
        <taxon>asterids</taxon>
        <taxon>campanulids</taxon>
        <taxon>Asterales</taxon>
        <taxon>Asteraceae</taxon>
        <taxon>Cichorioideae</taxon>
        <taxon>Cichorieae</taxon>
        <taxon>Lactucinae</taxon>
        <taxon>Lactuca</taxon>
    </lineage>
</organism>
<dbReference type="Pfam" id="PF06749">
    <property type="entry name" value="DUF1218"/>
    <property type="match status" value="1"/>
</dbReference>
<feature type="transmembrane region" description="Helical" evidence="8">
    <location>
        <begin position="50"/>
        <end position="69"/>
    </location>
</feature>
<evidence type="ECO:0000256" key="7">
    <source>
        <dbReference type="SAM" id="MobiDB-lite"/>
    </source>
</evidence>
<gene>
    <name evidence="10" type="ORF">LSAT_V11C600332090</name>
    <name evidence="11" type="ORF">LSAT_V11C600332110</name>
</gene>
<evidence type="ECO:0000256" key="8">
    <source>
        <dbReference type="SAM" id="Phobius"/>
    </source>
</evidence>
<comment type="caution">
    <text evidence="11">The sequence shown here is derived from an EMBL/GenBank/DDBJ whole genome shotgun (WGS) entry which is preliminary data.</text>
</comment>
<feature type="signal peptide" evidence="9">
    <location>
        <begin position="1"/>
        <end position="26"/>
    </location>
</feature>
<evidence type="ECO:0000256" key="1">
    <source>
        <dbReference type="ARBA" id="ARBA00004127"/>
    </source>
</evidence>
<feature type="region of interest" description="Disordered" evidence="7">
    <location>
        <begin position="172"/>
        <end position="193"/>
    </location>
</feature>
<evidence type="ECO:0008006" key="13">
    <source>
        <dbReference type="Google" id="ProtNLM"/>
    </source>
</evidence>
<dbReference type="Gramene" id="rna-gnl|WGS:NBSK|LSAT_0X46680_mrna">
    <property type="protein sequence ID" value="cds-PLY69364.1"/>
    <property type="gene ID" value="gene-LSAT_0X46680"/>
</dbReference>
<dbReference type="Proteomes" id="UP000235145">
    <property type="component" value="Unassembled WGS sequence"/>
</dbReference>
<accession>A0A2J6K2Q1</accession>
<keyword evidence="12" id="KW-1185">Reference proteome</keyword>
<protein>
    <recommendedName>
        <fullName evidence="13">CASP-like protein</fullName>
    </recommendedName>
</protein>
<evidence type="ECO:0000256" key="9">
    <source>
        <dbReference type="SAM" id="SignalP"/>
    </source>
</evidence>
<dbReference type="GO" id="GO:0012505">
    <property type="term" value="C:endomembrane system"/>
    <property type="evidence" value="ECO:0007669"/>
    <property type="project" value="UniProtKB-SubCell"/>
</dbReference>
<dbReference type="InterPro" id="IPR009606">
    <property type="entry name" value="DEAL/Modifying_wall_lignin1/2"/>
</dbReference>
<dbReference type="InterPro" id="IPR052222">
    <property type="entry name" value="DESIGUAL"/>
</dbReference>
<comment type="subcellular location">
    <subcellularLocation>
        <location evidence="1">Endomembrane system</location>
        <topology evidence="1">Multi-pass membrane protein</topology>
    </subcellularLocation>
</comment>
<accession>A0A9R1V809</accession>
<reference evidence="11" key="3">
    <citation type="submission" date="2022-10" db="EMBL/GenBank/DDBJ databases">
        <title>High Quality Telomere-to-Telomere reference genome assembly of Lactuca sativa.</title>
        <authorList>
            <person name="Naidu S.A."/>
            <person name="Kozik A."/>
            <person name="Lavelle D."/>
        </authorList>
    </citation>
    <scope>NUCLEOTIDE SEQUENCE</scope>
    <source>
        <tissue evidence="11">Seedlings</tissue>
    </source>
</reference>
<evidence type="ECO:0000256" key="6">
    <source>
        <dbReference type="ARBA" id="ARBA00029467"/>
    </source>
</evidence>
<dbReference type="AlphaFoldDB" id="A0A9R1V809"/>
<keyword evidence="5 8" id="KW-0472">Membrane</keyword>
<evidence type="ECO:0000313" key="10">
    <source>
        <dbReference type="EMBL" id="KAJ0201053.1"/>
    </source>
</evidence>
<feature type="transmembrane region" description="Helical" evidence="8">
    <location>
        <begin position="89"/>
        <end position="110"/>
    </location>
</feature>